<evidence type="ECO:0000313" key="1">
    <source>
        <dbReference type="EMBL" id="KAI8009202.1"/>
    </source>
</evidence>
<name>A0ACC0H8P1_9ERIC</name>
<proteinExistence type="predicted"/>
<gene>
    <name evidence="1" type="ORF">LOK49_LG07G03523</name>
</gene>
<keyword evidence="2" id="KW-1185">Reference proteome</keyword>
<dbReference type="EMBL" id="CM045764">
    <property type="protein sequence ID" value="KAI8009202.1"/>
    <property type="molecule type" value="Genomic_DNA"/>
</dbReference>
<dbReference type="Proteomes" id="UP001060215">
    <property type="component" value="Chromosome 7"/>
</dbReference>
<organism evidence="1 2">
    <name type="scientific">Camellia lanceoleosa</name>
    <dbReference type="NCBI Taxonomy" id="1840588"/>
    <lineage>
        <taxon>Eukaryota</taxon>
        <taxon>Viridiplantae</taxon>
        <taxon>Streptophyta</taxon>
        <taxon>Embryophyta</taxon>
        <taxon>Tracheophyta</taxon>
        <taxon>Spermatophyta</taxon>
        <taxon>Magnoliopsida</taxon>
        <taxon>eudicotyledons</taxon>
        <taxon>Gunneridae</taxon>
        <taxon>Pentapetalae</taxon>
        <taxon>asterids</taxon>
        <taxon>Ericales</taxon>
        <taxon>Theaceae</taxon>
        <taxon>Camellia</taxon>
    </lineage>
</organism>
<evidence type="ECO:0000313" key="2">
    <source>
        <dbReference type="Proteomes" id="UP001060215"/>
    </source>
</evidence>
<comment type="caution">
    <text evidence="1">The sequence shown here is derived from an EMBL/GenBank/DDBJ whole genome shotgun (WGS) entry which is preliminary data.</text>
</comment>
<protein>
    <submittedName>
        <fullName evidence="1">TMV resistance protein N</fullName>
    </submittedName>
</protein>
<accession>A0ACC0H8P1</accession>
<reference evidence="1 2" key="1">
    <citation type="journal article" date="2022" name="Plant J.">
        <title>Chromosome-level genome of Camellia lanceoleosa provides a valuable resource for understanding genome evolution and self-incompatibility.</title>
        <authorList>
            <person name="Gong W."/>
            <person name="Xiao S."/>
            <person name="Wang L."/>
            <person name="Liao Z."/>
            <person name="Chang Y."/>
            <person name="Mo W."/>
            <person name="Hu G."/>
            <person name="Li W."/>
            <person name="Zhao G."/>
            <person name="Zhu H."/>
            <person name="Hu X."/>
            <person name="Ji K."/>
            <person name="Xiang X."/>
            <person name="Song Q."/>
            <person name="Yuan D."/>
            <person name="Jin S."/>
            <person name="Zhang L."/>
        </authorList>
    </citation>
    <scope>NUCLEOTIDE SEQUENCE [LARGE SCALE GENOMIC DNA]</scope>
    <source>
        <strain evidence="1">SQ_2022a</strain>
    </source>
</reference>
<sequence length="265" mass="30161">MASSVPSSSRSGCTYDVFLSFRGEDTRDNFVSHLYAALAQKGIHTFKDDEKLERGKSISPELRKAIQESRFSIVVLSKNYASSRWCLDELVEILEFINTTVYPIFYHVNPSDVRRQRGSFGGGFEELVSKQEVLGMEKVQRWRNALEQVANLSGWPYPSDTIVRSESMFIQELVGILVRKLNHTYWSVSEDLVGMDSPMEKAIELLGLGMDDARAVGIWGMGKTTIARAIYDHISSQFKGCSFIENVWRSFSKKWSENSTRTTHF</sequence>